<evidence type="ECO:0000313" key="2">
    <source>
        <dbReference type="EMBL" id="PQB06259.1"/>
    </source>
</evidence>
<dbReference type="Gene3D" id="1.20.1440.60">
    <property type="entry name" value="23S rRNA-intervening sequence"/>
    <property type="match status" value="1"/>
</dbReference>
<dbReference type="PANTHER" id="PTHR38471">
    <property type="entry name" value="FOUR HELIX BUNDLE PROTEIN"/>
    <property type="match status" value="1"/>
</dbReference>
<keyword evidence="1" id="KW-0175">Coiled coil</keyword>
<feature type="coiled-coil region" evidence="1">
    <location>
        <begin position="96"/>
        <end position="134"/>
    </location>
</feature>
<dbReference type="Proteomes" id="UP000239522">
    <property type="component" value="Unassembled WGS sequence"/>
</dbReference>
<comment type="caution">
    <text evidence="2">The sequence shown here is derived from an EMBL/GenBank/DDBJ whole genome shotgun (WGS) entry which is preliminary data.</text>
</comment>
<dbReference type="InterPro" id="IPR036583">
    <property type="entry name" value="23S_rRNA_IVS_sf"/>
</dbReference>
<dbReference type="EMBL" id="MQUA01000013">
    <property type="protein sequence ID" value="PQB06259.1"/>
    <property type="molecule type" value="Genomic_DNA"/>
</dbReference>
<dbReference type="CDD" id="cd16377">
    <property type="entry name" value="23S_rRNA_IVP_like"/>
    <property type="match status" value="1"/>
</dbReference>
<proteinExistence type="predicted"/>
<gene>
    <name evidence="2" type="ORF">BST83_02975</name>
</gene>
<dbReference type="SUPFAM" id="SSF158446">
    <property type="entry name" value="IVS-encoded protein-like"/>
    <property type="match status" value="1"/>
</dbReference>
<dbReference type="AlphaFoldDB" id="A0A2S7KUE5"/>
<dbReference type="InterPro" id="IPR012657">
    <property type="entry name" value="23S_rRNA-intervening_sequence"/>
</dbReference>
<dbReference type="Pfam" id="PF05635">
    <property type="entry name" value="23S_rRNA_IVP"/>
    <property type="match status" value="1"/>
</dbReference>
<keyword evidence="3" id="KW-1185">Reference proteome</keyword>
<sequence length="138" mass="16326">MKRHNFKKLQIWQEAIELITLNYGFTSSIPDYEKFDLVSQMNRCSVSIASNISEGTSKRTNKHFIKYLDDSLGSAFEWETQLIICKNLNFISKEKFSDLEIRIKKLQQKISNFIDRIESKISCLKNKKQEYFEARNKT</sequence>
<protein>
    <submittedName>
        <fullName evidence="2">Four helix bundle protein</fullName>
    </submittedName>
</protein>
<accession>A0A2S7KUE5</accession>
<evidence type="ECO:0000256" key="1">
    <source>
        <dbReference type="SAM" id="Coils"/>
    </source>
</evidence>
<dbReference type="OrthoDB" id="9811959at2"/>
<evidence type="ECO:0000313" key="3">
    <source>
        <dbReference type="Proteomes" id="UP000239522"/>
    </source>
</evidence>
<name>A0A2S7KUE5_9FLAO</name>
<dbReference type="RefSeq" id="WP_104808514.1">
    <property type="nucleotide sequence ID" value="NZ_MQUA01000013.1"/>
</dbReference>
<dbReference type="PANTHER" id="PTHR38471:SF2">
    <property type="entry name" value="FOUR HELIX BUNDLE PROTEIN"/>
    <property type="match status" value="1"/>
</dbReference>
<dbReference type="NCBIfam" id="TIGR02436">
    <property type="entry name" value="four helix bundle protein"/>
    <property type="match status" value="1"/>
</dbReference>
<organism evidence="2 3">
    <name type="scientific">Polaribacter filamentus</name>
    <dbReference type="NCBI Taxonomy" id="53483"/>
    <lineage>
        <taxon>Bacteria</taxon>
        <taxon>Pseudomonadati</taxon>
        <taxon>Bacteroidota</taxon>
        <taxon>Flavobacteriia</taxon>
        <taxon>Flavobacteriales</taxon>
        <taxon>Flavobacteriaceae</taxon>
    </lineage>
</organism>
<reference evidence="2 3" key="1">
    <citation type="submission" date="2016-11" db="EMBL/GenBank/DDBJ databases">
        <title>Trade-off between light-utilization and light-protection in marine flavobacteria.</title>
        <authorList>
            <person name="Kumagai Y."/>
        </authorList>
    </citation>
    <scope>NUCLEOTIDE SEQUENCE [LARGE SCALE GENOMIC DNA]</scope>
    <source>
        <strain evidence="2 3">ATCC 700397</strain>
    </source>
</reference>